<sequence>EVSAHPVLVQPINETVDGTDTEVVVTGSLRRGDGGMRRLLTSMAELFVRGVDLDWSGVLPQPVRRVELPTYAFDHQHYWLHLAESATDAASLGQAEADHPLLGAVVQLPQSDGLVFTSRLSLRTHPWLGDHRVGGLVLLPGTGLVELAVRAGDEAGCGLLEELVTETPLVVPDHGGVRLQVAVGAPAESGARTVEIYSRREDATDGDGWTRHATGMLSATARPAGRGFDFAAWPPAGAQQVDISAGYALLAEMGYAYGPTFQGMRAVWRRGEELFAEVALPEEQRKEAAAFGLHPALLDAALQTGTFSAAASTADEESGEPVMPFAWNGLALHAAGASALRVRVAPSGPDALSFQAADETGSPVMTLDSLVLRPVDVERLGAAADAAAAHSLFRVEWTETAAADGADSGPSWLPVTNAADVAALAGGAATAVVPVLEAVGGSGSALELTSRVLGAVQAWLAGTGLGDSRLVVATRGAVPAGESGAVTDPAGSAVWGLVRAAQAEHPDRIVLVDVDPLAEGGTDSVLDSVLAAVLACGEPQVAVRGTALFVPRLARAAASAAEAAAVFAPEGTVLVSGAGSLGALAARHLVARHGVRHLLLASRRGPQAEGVRELVAELGEQGATVSVVACDLSDREQAEALLASVPAEHPLTGVVHTAGVFDPGVIGTLTPERLAGVFAPKADAVTHLDELTRGLDLDAFVVYSSASSVFMGAGSGAYAAANAFLDGLMDHRRAAGLPGLSLAWGPWEQVTGMATNIDELTKNRMSRREGRGGVQALGSAEGMELFDAALASAQSLLVPVNVDLRAVRADAAAGGGVPPLLRGLVPAGRQQARAGGTGQETRNLTDRLAGLTAAEQEALLLDLVRTQAAAVLGHTGPGGLRAETAFKEAGFDSLTSVELRNRVREATGLKLPATLVFDYPSPLVLARHLRQECAVEEASPADPVLAGLTGLEAAIENAAADEEARGRITVRLRELLKAAEAAGRPGTAPGGADASDEDLETADDEELFAIFDRLD</sequence>
<dbReference type="PROSITE" id="PS50075">
    <property type="entry name" value="CARRIER"/>
    <property type="match status" value="1"/>
</dbReference>
<dbReference type="SMART" id="SM00823">
    <property type="entry name" value="PKS_PP"/>
    <property type="match status" value="1"/>
</dbReference>
<dbReference type="Pfam" id="PF21089">
    <property type="entry name" value="PKS_DH_N"/>
    <property type="match status" value="1"/>
</dbReference>
<dbReference type="InterPro" id="IPR020806">
    <property type="entry name" value="PKS_PP-bd"/>
</dbReference>
<proteinExistence type="predicted"/>
<dbReference type="InterPro" id="IPR001227">
    <property type="entry name" value="Ac_transferase_dom_sf"/>
</dbReference>
<accession>A0ABW7PQS9</accession>
<dbReference type="InterPro" id="IPR049551">
    <property type="entry name" value="PKS_DH_C"/>
</dbReference>
<evidence type="ECO:0000256" key="6">
    <source>
        <dbReference type="ARBA" id="ARBA00023268"/>
    </source>
</evidence>
<dbReference type="SMART" id="SM00822">
    <property type="entry name" value="PKS_KR"/>
    <property type="match status" value="1"/>
</dbReference>
<dbReference type="InterPro" id="IPR020807">
    <property type="entry name" value="PKS_DH"/>
</dbReference>
<dbReference type="SMART" id="SM01294">
    <property type="entry name" value="PKS_PP_betabranch"/>
    <property type="match status" value="1"/>
</dbReference>
<dbReference type="Pfam" id="PF00550">
    <property type="entry name" value="PP-binding"/>
    <property type="match status" value="1"/>
</dbReference>
<evidence type="ECO:0000256" key="2">
    <source>
        <dbReference type="ARBA" id="ARBA00022450"/>
    </source>
</evidence>
<dbReference type="InterPro" id="IPR009081">
    <property type="entry name" value="PP-bd_ACP"/>
</dbReference>
<organism evidence="11 12">
    <name type="scientific">Streptomyces racemochromogenes</name>
    <dbReference type="NCBI Taxonomy" id="67353"/>
    <lineage>
        <taxon>Bacteria</taxon>
        <taxon>Bacillati</taxon>
        <taxon>Actinomycetota</taxon>
        <taxon>Actinomycetes</taxon>
        <taxon>Kitasatosporales</taxon>
        <taxon>Streptomycetaceae</taxon>
        <taxon>Streptomyces</taxon>
    </lineage>
</organism>
<dbReference type="InterPro" id="IPR036291">
    <property type="entry name" value="NAD(P)-bd_dom_sf"/>
</dbReference>
<feature type="region of interest" description="N-terminal hotdog fold" evidence="7">
    <location>
        <begin position="99"/>
        <end position="224"/>
    </location>
</feature>
<evidence type="ECO:0000256" key="4">
    <source>
        <dbReference type="ARBA" id="ARBA00022679"/>
    </source>
</evidence>
<dbReference type="SUPFAM" id="SSF47336">
    <property type="entry name" value="ACP-like"/>
    <property type="match status" value="1"/>
</dbReference>
<dbReference type="InterPro" id="IPR006162">
    <property type="entry name" value="Ppantetheine_attach_site"/>
</dbReference>
<dbReference type="Gene3D" id="3.10.129.110">
    <property type="entry name" value="Polyketide synthase dehydratase"/>
    <property type="match status" value="1"/>
</dbReference>
<keyword evidence="5" id="KW-0045">Antibiotic biosynthesis</keyword>
<dbReference type="PANTHER" id="PTHR43775:SF51">
    <property type="entry name" value="INACTIVE PHENOLPHTHIOCEROL SYNTHESIS POLYKETIDE SYNTHASE TYPE I PKS1-RELATED"/>
    <property type="match status" value="1"/>
</dbReference>
<feature type="domain" description="PKS/mFAS DH" evidence="10">
    <location>
        <begin position="99"/>
        <end position="381"/>
    </location>
</feature>
<dbReference type="PROSITE" id="PS00012">
    <property type="entry name" value="PHOSPHOPANTETHEINE"/>
    <property type="match status" value="1"/>
</dbReference>
<evidence type="ECO:0000313" key="11">
    <source>
        <dbReference type="EMBL" id="MFH7600510.1"/>
    </source>
</evidence>
<dbReference type="Pfam" id="PF08659">
    <property type="entry name" value="KR"/>
    <property type="match status" value="1"/>
</dbReference>
<feature type="active site" description="Proton acceptor; for dehydratase activity" evidence="7">
    <location>
        <position position="131"/>
    </location>
</feature>
<feature type="compositionally biased region" description="Low complexity" evidence="8">
    <location>
        <begin position="979"/>
        <end position="993"/>
    </location>
</feature>
<dbReference type="InterPro" id="IPR049552">
    <property type="entry name" value="PKS_DH_N"/>
</dbReference>
<dbReference type="InterPro" id="IPR013968">
    <property type="entry name" value="PKS_KR"/>
</dbReference>
<dbReference type="SMART" id="SM00826">
    <property type="entry name" value="PKS_DH"/>
    <property type="match status" value="1"/>
</dbReference>
<evidence type="ECO:0000256" key="1">
    <source>
        <dbReference type="ARBA" id="ARBA00004792"/>
    </source>
</evidence>
<evidence type="ECO:0000259" key="10">
    <source>
        <dbReference type="PROSITE" id="PS52019"/>
    </source>
</evidence>
<feature type="non-terminal residue" evidence="11">
    <location>
        <position position="1"/>
    </location>
</feature>
<keyword evidence="12" id="KW-1185">Reference proteome</keyword>
<evidence type="ECO:0000256" key="7">
    <source>
        <dbReference type="PROSITE-ProRule" id="PRU01363"/>
    </source>
</evidence>
<dbReference type="RefSeq" id="WP_395514065.1">
    <property type="nucleotide sequence ID" value="NZ_JBBDHD010000244.1"/>
</dbReference>
<comment type="caution">
    <text evidence="11">The sequence shown here is derived from an EMBL/GenBank/DDBJ whole genome shotgun (WGS) entry which is preliminary data.</text>
</comment>
<dbReference type="InterPro" id="IPR042104">
    <property type="entry name" value="PKS_dehydratase_sf"/>
</dbReference>
<dbReference type="PANTHER" id="PTHR43775">
    <property type="entry name" value="FATTY ACID SYNTHASE"/>
    <property type="match status" value="1"/>
</dbReference>
<dbReference type="Gene3D" id="3.30.70.3290">
    <property type="match status" value="1"/>
</dbReference>
<evidence type="ECO:0000313" key="12">
    <source>
        <dbReference type="Proteomes" id="UP001610631"/>
    </source>
</evidence>
<dbReference type="InterPro" id="IPR057326">
    <property type="entry name" value="KR_dom"/>
</dbReference>
<dbReference type="Pfam" id="PF22953">
    <property type="entry name" value="SpnB_Rossmann"/>
    <property type="match status" value="1"/>
</dbReference>
<keyword evidence="6" id="KW-0511">Multifunctional enzyme</keyword>
<dbReference type="Gene3D" id="3.40.366.10">
    <property type="entry name" value="Malonyl-Coenzyme A Acyl Carrier Protein, domain 2"/>
    <property type="match status" value="1"/>
</dbReference>
<keyword evidence="4" id="KW-0808">Transferase</keyword>
<evidence type="ECO:0000256" key="8">
    <source>
        <dbReference type="SAM" id="MobiDB-lite"/>
    </source>
</evidence>
<name>A0ABW7PQS9_9ACTN</name>
<dbReference type="Pfam" id="PF14765">
    <property type="entry name" value="PS-DH"/>
    <property type="match status" value="1"/>
</dbReference>
<dbReference type="Proteomes" id="UP001610631">
    <property type="component" value="Unassembled WGS sequence"/>
</dbReference>
<evidence type="ECO:0000256" key="5">
    <source>
        <dbReference type="ARBA" id="ARBA00023194"/>
    </source>
</evidence>
<comment type="pathway">
    <text evidence="1">Antibiotic biosynthesis.</text>
</comment>
<dbReference type="InterPro" id="IPR049900">
    <property type="entry name" value="PKS_mFAS_DH"/>
</dbReference>
<dbReference type="InterPro" id="IPR055123">
    <property type="entry name" value="SpnB-like_Rossmann"/>
</dbReference>
<dbReference type="InterPro" id="IPR036736">
    <property type="entry name" value="ACP-like_sf"/>
</dbReference>
<keyword evidence="3" id="KW-0597">Phosphoprotein</keyword>
<dbReference type="EMBL" id="JBBDHD010000244">
    <property type="protein sequence ID" value="MFH7600510.1"/>
    <property type="molecule type" value="Genomic_DNA"/>
</dbReference>
<reference evidence="11 12" key="1">
    <citation type="submission" date="2024-03" db="EMBL/GenBank/DDBJ databases">
        <title>Whole genome sequencing of Streptomyces racemochromogenes, to identify antimicrobial biosynthetic gene clusters.</title>
        <authorList>
            <person name="Suryawanshi P."/>
            <person name="Krishnaraj P.U."/>
            <person name="Arun Y.P."/>
            <person name="Suryawanshi M.P."/>
            <person name="Rakshit O."/>
        </authorList>
    </citation>
    <scope>NUCLEOTIDE SEQUENCE [LARGE SCALE GENOMIC DNA]</scope>
    <source>
        <strain evidence="11 12">AUDT626</strain>
    </source>
</reference>
<gene>
    <name evidence="11" type="ORF">WDV06_36240</name>
</gene>
<evidence type="ECO:0000259" key="9">
    <source>
        <dbReference type="PROSITE" id="PS50075"/>
    </source>
</evidence>
<feature type="region of interest" description="Disordered" evidence="8">
    <location>
        <begin position="979"/>
        <end position="1002"/>
    </location>
</feature>
<feature type="region of interest" description="C-terminal hotdog fold" evidence="7">
    <location>
        <begin position="238"/>
        <end position="381"/>
    </location>
</feature>
<dbReference type="CDD" id="cd08956">
    <property type="entry name" value="KR_3_FAS_SDR_x"/>
    <property type="match status" value="1"/>
</dbReference>
<dbReference type="PROSITE" id="PS52019">
    <property type="entry name" value="PKS_MFAS_DH"/>
    <property type="match status" value="1"/>
</dbReference>
<feature type="active site" description="Proton donor; for dehydratase activity" evidence="7">
    <location>
        <position position="299"/>
    </location>
</feature>
<dbReference type="Gene3D" id="3.40.50.720">
    <property type="entry name" value="NAD(P)-binding Rossmann-like Domain"/>
    <property type="match status" value="1"/>
</dbReference>
<dbReference type="Gene3D" id="1.10.1200.10">
    <property type="entry name" value="ACP-like"/>
    <property type="match status" value="1"/>
</dbReference>
<evidence type="ECO:0000256" key="3">
    <source>
        <dbReference type="ARBA" id="ARBA00022553"/>
    </source>
</evidence>
<keyword evidence="2" id="KW-0596">Phosphopantetheine</keyword>
<dbReference type="SUPFAM" id="SSF51735">
    <property type="entry name" value="NAD(P)-binding Rossmann-fold domains"/>
    <property type="match status" value="2"/>
</dbReference>
<feature type="domain" description="Carrier" evidence="9">
    <location>
        <begin position="858"/>
        <end position="933"/>
    </location>
</feature>
<dbReference type="InterPro" id="IPR050091">
    <property type="entry name" value="PKS_NRPS_Biosynth_Enz"/>
</dbReference>
<protein>
    <submittedName>
        <fullName evidence="11">SDR family NAD(P)-dependent oxidoreductase</fullName>
    </submittedName>
</protein>